<evidence type="ECO:0000313" key="1">
    <source>
        <dbReference type="EMBL" id="QIN92029.1"/>
    </source>
</evidence>
<accession>A0A6G8QWL6</accession>
<name>A0A6G8QWL6_9CAUD</name>
<reference evidence="1 2" key="1">
    <citation type="submission" date="2020-01" db="EMBL/GenBank/DDBJ databases">
        <authorList>
            <person name="Llanos C.D."/>
            <person name="Bardales J."/>
        </authorList>
    </citation>
    <scope>NUCLEOTIDE SEQUENCE [LARGE SCALE GENOMIC DNA]</scope>
</reference>
<organism evidence="1 2">
    <name type="scientific">Phage NBEco002</name>
    <dbReference type="NCBI Taxonomy" id="2991863"/>
    <lineage>
        <taxon>Viruses</taxon>
        <taxon>Duplodnaviria</taxon>
        <taxon>Heunggongvirae</taxon>
        <taxon>Uroviricota</taxon>
        <taxon>Caudoviricetes</taxon>
        <taxon>Demerecviridae</taxon>
        <taxon>Markadamsvirinae</taxon>
        <taxon>Tequintavirus</taxon>
        <taxon>Tequintavirus NBEco002</taxon>
    </lineage>
</organism>
<proteinExistence type="predicted"/>
<dbReference type="GeneID" id="55627695"/>
<keyword evidence="2" id="KW-1185">Reference proteome</keyword>
<dbReference type="Proteomes" id="UP000501686">
    <property type="component" value="Segment"/>
</dbReference>
<protein>
    <submittedName>
        <fullName evidence="1">Uncharacterized protein</fullName>
    </submittedName>
</protein>
<dbReference type="RefSeq" id="YP_009856892.1">
    <property type="nucleotide sequence ID" value="NC_048855.1"/>
</dbReference>
<dbReference type="EMBL" id="MN994496">
    <property type="protein sequence ID" value="QIN92029.1"/>
    <property type="molecule type" value="Genomic_DNA"/>
</dbReference>
<evidence type="ECO:0000313" key="2">
    <source>
        <dbReference type="Proteomes" id="UP000501686"/>
    </source>
</evidence>
<sequence>MGVDELTQHLLSRGFDADKYHCWLSPEGWLTVPLYDFSGMFRGYQTYNPSAPKGHGKCPFEAKYFTYSTTQCVWGLETLNGD</sequence>